<comment type="subcellular location">
    <subcellularLocation>
        <location evidence="1 9">Cell inner membrane</location>
        <topology evidence="1 9">Multi-pass membrane protein</topology>
    </subcellularLocation>
</comment>
<name>A0ABQ6BYG5_9BURK</name>
<feature type="transmembrane region" description="Helical" evidence="9">
    <location>
        <begin position="134"/>
        <end position="151"/>
    </location>
</feature>
<keyword evidence="12" id="KW-1185">Reference proteome</keyword>
<evidence type="ECO:0000313" key="11">
    <source>
        <dbReference type="EMBL" id="GLS12772.1"/>
    </source>
</evidence>
<evidence type="ECO:0000256" key="9">
    <source>
        <dbReference type="RuleBase" id="RU369079"/>
    </source>
</evidence>
<comment type="subunit">
    <text evidence="9">The complex comprises the extracytoplasmic solute receptor protein and the two transmembrane proteins.</text>
</comment>
<evidence type="ECO:0000256" key="5">
    <source>
        <dbReference type="ARBA" id="ARBA00022692"/>
    </source>
</evidence>
<comment type="function">
    <text evidence="9">Part of the tripartite ATP-independent periplasmic (TRAP) transport system.</text>
</comment>
<keyword evidence="5 9" id="KW-0812">Transmembrane</keyword>
<evidence type="ECO:0000256" key="8">
    <source>
        <dbReference type="ARBA" id="ARBA00038436"/>
    </source>
</evidence>
<feature type="transmembrane region" description="Helical" evidence="9">
    <location>
        <begin position="92"/>
        <end position="114"/>
    </location>
</feature>
<evidence type="ECO:0000256" key="6">
    <source>
        <dbReference type="ARBA" id="ARBA00022989"/>
    </source>
</evidence>
<evidence type="ECO:0000256" key="2">
    <source>
        <dbReference type="ARBA" id="ARBA00022448"/>
    </source>
</evidence>
<feature type="transmembrane region" description="Helical" evidence="9">
    <location>
        <begin position="53"/>
        <end position="71"/>
    </location>
</feature>
<comment type="caution">
    <text evidence="11">The sequence shown here is derived from an EMBL/GenBank/DDBJ whole genome shotgun (WGS) entry which is preliminary data.</text>
</comment>
<dbReference type="PANTHER" id="PTHR35011:SF4">
    <property type="entry name" value="SLL1102 PROTEIN"/>
    <property type="match status" value="1"/>
</dbReference>
<dbReference type="InterPro" id="IPR055348">
    <property type="entry name" value="DctQ"/>
</dbReference>
<keyword evidence="7 9" id="KW-0472">Membrane</keyword>
<keyword evidence="3" id="KW-1003">Cell membrane</keyword>
<evidence type="ECO:0000256" key="4">
    <source>
        <dbReference type="ARBA" id="ARBA00022519"/>
    </source>
</evidence>
<keyword evidence="6 9" id="KW-1133">Transmembrane helix</keyword>
<dbReference type="Pfam" id="PF04290">
    <property type="entry name" value="DctQ"/>
    <property type="match status" value="1"/>
</dbReference>
<reference evidence="12" key="1">
    <citation type="journal article" date="2019" name="Int. J. Syst. Evol. Microbiol.">
        <title>The Global Catalogue of Microorganisms (GCM) 10K type strain sequencing project: providing services to taxonomists for standard genome sequencing and annotation.</title>
        <authorList>
            <consortium name="The Broad Institute Genomics Platform"/>
            <consortium name="The Broad Institute Genome Sequencing Center for Infectious Disease"/>
            <person name="Wu L."/>
            <person name="Ma J."/>
        </authorList>
    </citation>
    <scope>NUCLEOTIDE SEQUENCE [LARGE SCALE GENOMIC DNA]</scope>
    <source>
        <strain evidence="12">NBRC 109341</strain>
    </source>
</reference>
<evidence type="ECO:0000256" key="1">
    <source>
        <dbReference type="ARBA" id="ARBA00004429"/>
    </source>
</evidence>
<comment type="caution">
    <text evidence="9">Lacks conserved residue(s) required for the propagation of feature annotation.</text>
</comment>
<evidence type="ECO:0000313" key="12">
    <source>
        <dbReference type="Proteomes" id="UP001156903"/>
    </source>
</evidence>
<protein>
    <recommendedName>
        <fullName evidence="9">TRAP transporter small permease protein</fullName>
    </recommendedName>
</protein>
<evidence type="ECO:0000256" key="7">
    <source>
        <dbReference type="ARBA" id="ARBA00023136"/>
    </source>
</evidence>
<organism evidence="11 12">
    <name type="scientific">Hydrogenophaga electricum</name>
    <dbReference type="NCBI Taxonomy" id="1230953"/>
    <lineage>
        <taxon>Bacteria</taxon>
        <taxon>Pseudomonadati</taxon>
        <taxon>Pseudomonadota</taxon>
        <taxon>Betaproteobacteria</taxon>
        <taxon>Burkholderiales</taxon>
        <taxon>Comamonadaceae</taxon>
        <taxon>Hydrogenophaga</taxon>
    </lineage>
</organism>
<accession>A0ABQ6BYG5</accession>
<keyword evidence="4 9" id="KW-0997">Cell inner membrane</keyword>
<dbReference type="Proteomes" id="UP001156903">
    <property type="component" value="Unassembled WGS sequence"/>
</dbReference>
<dbReference type="EMBL" id="BSPB01000001">
    <property type="protein sequence ID" value="GLS12772.1"/>
    <property type="molecule type" value="Genomic_DNA"/>
</dbReference>
<evidence type="ECO:0000256" key="3">
    <source>
        <dbReference type="ARBA" id="ARBA00022475"/>
    </source>
</evidence>
<dbReference type="InterPro" id="IPR007387">
    <property type="entry name" value="TRAP_DctQ"/>
</dbReference>
<evidence type="ECO:0000259" key="10">
    <source>
        <dbReference type="Pfam" id="PF04290"/>
    </source>
</evidence>
<dbReference type="PANTHER" id="PTHR35011">
    <property type="entry name" value="2,3-DIKETO-L-GULONATE TRAP TRANSPORTER SMALL PERMEASE PROTEIN YIAM"/>
    <property type="match status" value="1"/>
</dbReference>
<feature type="domain" description="Tripartite ATP-independent periplasmic transporters DctQ component" evidence="10">
    <location>
        <begin position="31"/>
        <end position="161"/>
    </location>
</feature>
<keyword evidence="2 9" id="KW-0813">Transport</keyword>
<gene>
    <name evidence="11" type="ORF">GCM10007935_01980</name>
</gene>
<comment type="similarity">
    <text evidence="8 9">Belongs to the TRAP transporter small permease family.</text>
</comment>
<proteinExistence type="inferred from homology"/>
<dbReference type="RefSeq" id="WP_284306262.1">
    <property type="nucleotide sequence ID" value="NZ_BSPB01000001.1"/>
</dbReference>
<sequence>MTFLLKLSRLIDAFSHWVGKLTMWLILASTLISAGNAVVRKVLGTSSNAWLEIQWYLFAAVFMLGGGYAFLRNAHVRIDFVSSKFSQRTRNWIDVLGIVIFLAPLCILMMIEGWPVFARAWASGEVSLNAGGLIRWPVYLLIPAGFAFLLLQGLSELIKRLAFLAGAGPDPLDHTGPSEAEMLAKQIAEAEHQHAAVAPKTTH</sequence>